<comment type="subcellular location">
    <subcellularLocation>
        <location evidence="1 11">Golgi apparatus membrane</location>
        <topology evidence="1 11">Single-pass type II membrane protein</topology>
    </subcellularLocation>
</comment>
<keyword evidence="6 11" id="KW-0735">Signal-anchor</keyword>
<protein>
    <recommendedName>
        <fullName evidence="11">Hexosyltransferase</fullName>
        <ecNumber evidence="11">2.4.1.-</ecNumber>
    </recommendedName>
</protein>
<dbReference type="Pfam" id="PF01762">
    <property type="entry name" value="Galactosyl_T"/>
    <property type="match status" value="1"/>
</dbReference>
<reference evidence="12 13" key="1">
    <citation type="submission" date="2024-11" db="EMBL/GenBank/DDBJ databases">
        <title>Chromosome-level genome assembly of the freshwater bivalve Anodonta woodiana.</title>
        <authorList>
            <person name="Chen X."/>
        </authorList>
    </citation>
    <scope>NUCLEOTIDE SEQUENCE [LARGE SCALE GENOMIC DNA]</scope>
    <source>
        <strain evidence="12">MN2024</strain>
        <tissue evidence="12">Gills</tissue>
    </source>
</reference>
<feature type="transmembrane region" description="Helical" evidence="11">
    <location>
        <begin position="33"/>
        <end position="50"/>
    </location>
</feature>
<dbReference type="Gene3D" id="3.90.550.50">
    <property type="match status" value="1"/>
</dbReference>
<dbReference type="InterPro" id="IPR002659">
    <property type="entry name" value="Glyco_trans_31"/>
</dbReference>
<evidence type="ECO:0000313" key="13">
    <source>
        <dbReference type="Proteomes" id="UP001634394"/>
    </source>
</evidence>
<dbReference type="Proteomes" id="UP001634394">
    <property type="component" value="Unassembled WGS sequence"/>
</dbReference>
<dbReference type="PANTHER" id="PTHR11214">
    <property type="entry name" value="BETA-1,3-N-ACETYLGLUCOSAMINYLTRANSFERASE"/>
    <property type="match status" value="1"/>
</dbReference>
<evidence type="ECO:0000256" key="9">
    <source>
        <dbReference type="ARBA" id="ARBA00023136"/>
    </source>
</evidence>
<keyword evidence="4" id="KW-0808">Transferase</keyword>
<keyword evidence="3 11" id="KW-0328">Glycosyltransferase</keyword>
<comment type="similarity">
    <text evidence="2 11">Belongs to the glycosyltransferase 31 family.</text>
</comment>
<dbReference type="GO" id="GO:0000139">
    <property type="term" value="C:Golgi membrane"/>
    <property type="evidence" value="ECO:0007669"/>
    <property type="project" value="UniProtKB-SubCell"/>
</dbReference>
<name>A0ABD3TH15_SINWO</name>
<keyword evidence="13" id="KW-1185">Reference proteome</keyword>
<organism evidence="12 13">
    <name type="scientific">Sinanodonta woodiana</name>
    <name type="common">Chinese pond mussel</name>
    <name type="synonym">Anodonta woodiana</name>
    <dbReference type="NCBI Taxonomy" id="1069815"/>
    <lineage>
        <taxon>Eukaryota</taxon>
        <taxon>Metazoa</taxon>
        <taxon>Spiralia</taxon>
        <taxon>Lophotrochozoa</taxon>
        <taxon>Mollusca</taxon>
        <taxon>Bivalvia</taxon>
        <taxon>Autobranchia</taxon>
        <taxon>Heteroconchia</taxon>
        <taxon>Palaeoheterodonta</taxon>
        <taxon>Unionida</taxon>
        <taxon>Unionoidea</taxon>
        <taxon>Unionidae</taxon>
        <taxon>Unioninae</taxon>
        <taxon>Sinanodonta</taxon>
    </lineage>
</organism>
<evidence type="ECO:0000256" key="2">
    <source>
        <dbReference type="ARBA" id="ARBA00008661"/>
    </source>
</evidence>
<dbReference type="AlphaFoldDB" id="A0ABD3TH15"/>
<keyword evidence="5 11" id="KW-0812">Transmembrane</keyword>
<comment type="caution">
    <text evidence="12">The sequence shown here is derived from an EMBL/GenBank/DDBJ whole genome shotgun (WGS) entry which is preliminary data.</text>
</comment>
<dbReference type="GO" id="GO:0016757">
    <property type="term" value="F:glycosyltransferase activity"/>
    <property type="evidence" value="ECO:0007669"/>
    <property type="project" value="UniProtKB-KW"/>
</dbReference>
<evidence type="ECO:0000256" key="6">
    <source>
        <dbReference type="ARBA" id="ARBA00022968"/>
    </source>
</evidence>
<dbReference type="EC" id="2.4.1.-" evidence="11"/>
<keyword evidence="8 11" id="KW-0333">Golgi apparatus</keyword>
<sequence length="391" mass="44972">MTWLESSLKRLTPLFSKNENIESQRIARMNKKYILLILVSTSAFIIILSTNRVHRTHSTIHKYVETFAELKTSLPNVAAAWNGFTQSRIKNIRKIYFQSWDNIITSYATKYVIDGADLCTALSPSLLVFVLSLPINTKERQAIRSTWGGTMTQKSSYFNTSTKLVFMVGRMTNPTVSDRLLQEESTMYKDIVQFDFFESRYNLTRKMMYGLRWIKTYCNSVKYILKVDDDTFINVARLSEYLLRDPDINNKTIHGYRYGGGVLRTGKYAVKKNELPSSKYPPYVSGTSYILPYDSIPDMLDLAERLPYCPVDDAFMTGVMRAILEINIKHSAHFTHMAERKITPCLFHSKIAVTNTNINCVHMLWNLATQDGAANCNQSKSYDKKVCSIFR</sequence>
<evidence type="ECO:0000256" key="4">
    <source>
        <dbReference type="ARBA" id="ARBA00022679"/>
    </source>
</evidence>
<proteinExistence type="inferred from homology"/>
<dbReference type="FunFam" id="3.90.550.50:FF:000001">
    <property type="entry name" value="Hexosyltransferase"/>
    <property type="match status" value="1"/>
</dbReference>
<evidence type="ECO:0000256" key="8">
    <source>
        <dbReference type="ARBA" id="ARBA00023034"/>
    </source>
</evidence>
<keyword evidence="9 11" id="KW-0472">Membrane</keyword>
<evidence type="ECO:0000256" key="10">
    <source>
        <dbReference type="ARBA" id="ARBA00023180"/>
    </source>
</evidence>
<evidence type="ECO:0000256" key="11">
    <source>
        <dbReference type="RuleBase" id="RU363063"/>
    </source>
</evidence>
<dbReference type="EMBL" id="JBJQND010000018">
    <property type="protein sequence ID" value="KAL3836334.1"/>
    <property type="molecule type" value="Genomic_DNA"/>
</dbReference>
<evidence type="ECO:0000256" key="5">
    <source>
        <dbReference type="ARBA" id="ARBA00022692"/>
    </source>
</evidence>
<gene>
    <name evidence="12" type="ORF">ACJMK2_021767</name>
</gene>
<keyword evidence="10" id="KW-0325">Glycoprotein</keyword>
<dbReference type="PANTHER" id="PTHR11214:SF3">
    <property type="entry name" value="BETA-1,3-GALACTOSYLTRANSFERASE 6"/>
    <property type="match status" value="1"/>
</dbReference>
<evidence type="ECO:0000256" key="3">
    <source>
        <dbReference type="ARBA" id="ARBA00022676"/>
    </source>
</evidence>
<accession>A0ABD3TH15</accession>
<evidence type="ECO:0000313" key="12">
    <source>
        <dbReference type="EMBL" id="KAL3836334.1"/>
    </source>
</evidence>
<evidence type="ECO:0000256" key="1">
    <source>
        <dbReference type="ARBA" id="ARBA00004323"/>
    </source>
</evidence>
<keyword evidence="7 11" id="KW-1133">Transmembrane helix</keyword>
<evidence type="ECO:0000256" key="7">
    <source>
        <dbReference type="ARBA" id="ARBA00022989"/>
    </source>
</evidence>